<gene>
    <name evidence="2" type="ORF">I5677_01180</name>
</gene>
<dbReference type="InterPro" id="IPR038300">
    <property type="entry name" value="SASP_sf_alpha/beta"/>
</dbReference>
<dbReference type="Pfam" id="PF00269">
    <property type="entry name" value="SASP"/>
    <property type="match status" value="1"/>
</dbReference>
<reference evidence="2" key="1">
    <citation type="submission" date="2020-12" db="EMBL/GenBank/DDBJ databases">
        <title>M. sibirica DSM 26468T genome.</title>
        <authorList>
            <person name="Thieme N."/>
            <person name="Rettenmaier R."/>
            <person name="Zverlov V."/>
            <person name="Liebl W."/>
        </authorList>
    </citation>
    <scope>NUCLEOTIDE SEQUENCE</scope>
    <source>
        <strain evidence="2">DSM 26468</strain>
    </source>
</reference>
<dbReference type="EMBL" id="JAEAGR010000001">
    <property type="protein sequence ID" value="MBH1939502.1"/>
    <property type="molecule type" value="Genomic_DNA"/>
</dbReference>
<dbReference type="RefSeq" id="WP_197659720.1">
    <property type="nucleotide sequence ID" value="NZ_JAEAGR010000001.1"/>
</dbReference>
<dbReference type="Gene3D" id="6.10.10.80">
    <property type="entry name" value="Small, acid-soluble spore protein, alpha/beta type-like"/>
    <property type="match status" value="1"/>
</dbReference>
<evidence type="ECO:0000256" key="1">
    <source>
        <dbReference type="ARBA" id="ARBA00003863"/>
    </source>
</evidence>
<comment type="function">
    <text evidence="1">SASP are bound to spore DNA. They are double-stranded DNA-binding proteins that cause DNA to change to an a-like conformation. They protect the DNA backbone from chemical and enzymatic cleavage and are thus involved in dormant spore's high resistance to UV light.</text>
</comment>
<sequence>MSDNKITSKSNNGVYKNTMDLSHVSAQFKKGYKGDMTSKEAGNMVKAMIQEQEKKLMEKYNKTF</sequence>
<dbReference type="Proteomes" id="UP000623269">
    <property type="component" value="Unassembled WGS sequence"/>
</dbReference>
<dbReference type="GO" id="GO:0006265">
    <property type="term" value="P:DNA topological change"/>
    <property type="evidence" value="ECO:0007669"/>
    <property type="project" value="InterPro"/>
</dbReference>
<keyword evidence="3" id="KW-1185">Reference proteome</keyword>
<accession>A0A8J7HB16</accession>
<proteinExistence type="predicted"/>
<organism evidence="2 3">
    <name type="scientific">Mobilitalea sibirica</name>
    <dbReference type="NCBI Taxonomy" id="1462919"/>
    <lineage>
        <taxon>Bacteria</taxon>
        <taxon>Bacillati</taxon>
        <taxon>Bacillota</taxon>
        <taxon>Clostridia</taxon>
        <taxon>Lachnospirales</taxon>
        <taxon>Lachnospiraceae</taxon>
        <taxon>Mobilitalea</taxon>
    </lineage>
</organism>
<evidence type="ECO:0000313" key="3">
    <source>
        <dbReference type="Proteomes" id="UP000623269"/>
    </source>
</evidence>
<protein>
    <submittedName>
        <fullName evidence="2">Small, acid-soluble spore protein, alpha/beta type</fullName>
    </submittedName>
</protein>
<comment type="caution">
    <text evidence="2">The sequence shown here is derived from an EMBL/GenBank/DDBJ whole genome shotgun (WGS) entry which is preliminary data.</text>
</comment>
<dbReference type="AlphaFoldDB" id="A0A8J7HB16"/>
<dbReference type="GO" id="GO:0003690">
    <property type="term" value="F:double-stranded DNA binding"/>
    <property type="evidence" value="ECO:0007669"/>
    <property type="project" value="InterPro"/>
</dbReference>
<dbReference type="InterPro" id="IPR001448">
    <property type="entry name" value="SASP_alpha/beta-type"/>
</dbReference>
<name>A0A8J7HB16_9FIRM</name>
<evidence type="ECO:0000313" key="2">
    <source>
        <dbReference type="EMBL" id="MBH1939502.1"/>
    </source>
</evidence>